<dbReference type="AlphaFoldDB" id="A0A4R8TEZ3"/>
<feature type="region of interest" description="Disordered" evidence="1">
    <location>
        <begin position="24"/>
        <end position="46"/>
    </location>
</feature>
<feature type="region of interest" description="Disordered" evidence="1">
    <location>
        <begin position="137"/>
        <end position="218"/>
    </location>
</feature>
<sequence length="218" mass="22363">MHAEQHQPQNAATVDSRNAQLSHPSILNRNTSSPCPLSIGLPSPSQSALSRYVTLPSQSTMMIVCRCVPYNPTSKPTSPRAGGPGLSPSRRLSAALRSSSVASRPSPFPFPSAAAAAAAAADLGPFSTASRIARRWPSSPIAGMKMDRLRSPTQSARFAPGGRGGSVSVSSTPNSRRASASSSAPAATASRTTSPTSRLPLSTLGHASGSSYTVLLSP</sequence>
<feature type="region of interest" description="Disordered" evidence="1">
    <location>
        <begin position="73"/>
        <end position="106"/>
    </location>
</feature>
<evidence type="ECO:0000313" key="3">
    <source>
        <dbReference type="Proteomes" id="UP000295604"/>
    </source>
</evidence>
<feature type="compositionally biased region" description="Polar residues" evidence="1">
    <location>
        <begin position="208"/>
        <end position="218"/>
    </location>
</feature>
<gene>
    <name evidence="2" type="ORF">C8034_v001321</name>
</gene>
<keyword evidence="3" id="KW-1185">Reference proteome</keyword>
<protein>
    <submittedName>
        <fullName evidence="2">Uncharacterized protein</fullName>
    </submittedName>
</protein>
<dbReference type="Proteomes" id="UP000295604">
    <property type="component" value="Unassembled WGS sequence"/>
</dbReference>
<dbReference type="EMBL" id="QAPF01000108">
    <property type="protein sequence ID" value="TEA16439.1"/>
    <property type="molecule type" value="Genomic_DNA"/>
</dbReference>
<accession>A0A4R8TEZ3</accession>
<feature type="compositionally biased region" description="Low complexity" evidence="1">
    <location>
        <begin position="166"/>
        <end position="204"/>
    </location>
</feature>
<name>A0A4R8TEZ3_9PEZI</name>
<evidence type="ECO:0000256" key="1">
    <source>
        <dbReference type="SAM" id="MobiDB-lite"/>
    </source>
</evidence>
<proteinExistence type="predicted"/>
<reference evidence="2 3" key="1">
    <citation type="submission" date="2018-11" db="EMBL/GenBank/DDBJ databases">
        <title>Genome sequence and assembly of Colletotrichum sidae.</title>
        <authorList>
            <person name="Gan P."/>
            <person name="Shirasu K."/>
        </authorList>
    </citation>
    <scope>NUCLEOTIDE SEQUENCE [LARGE SCALE GENOMIC DNA]</scope>
    <source>
        <strain evidence="2 3">CBS 518.97</strain>
    </source>
</reference>
<feature type="compositionally biased region" description="Low complexity" evidence="1">
    <location>
        <begin position="87"/>
        <end position="106"/>
    </location>
</feature>
<organism evidence="2 3">
    <name type="scientific">Colletotrichum sidae</name>
    <dbReference type="NCBI Taxonomy" id="1347389"/>
    <lineage>
        <taxon>Eukaryota</taxon>
        <taxon>Fungi</taxon>
        <taxon>Dikarya</taxon>
        <taxon>Ascomycota</taxon>
        <taxon>Pezizomycotina</taxon>
        <taxon>Sordariomycetes</taxon>
        <taxon>Hypocreomycetidae</taxon>
        <taxon>Glomerellales</taxon>
        <taxon>Glomerellaceae</taxon>
        <taxon>Colletotrichum</taxon>
        <taxon>Colletotrichum orbiculare species complex</taxon>
    </lineage>
</organism>
<comment type="caution">
    <text evidence="2">The sequence shown here is derived from an EMBL/GenBank/DDBJ whole genome shotgun (WGS) entry which is preliminary data.</text>
</comment>
<evidence type="ECO:0000313" key="2">
    <source>
        <dbReference type="EMBL" id="TEA16439.1"/>
    </source>
</evidence>
<feature type="compositionally biased region" description="Polar residues" evidence="1">
    <location>
        <begin position="24"/>
        <end position="35"/>
    </location>
</feature>